<gene>
    <name evidence="2" type="ORF">N7456_001180</name>
</gene>
<accession>A0A9W9GDL0</accession>
<comment type="caution">
    <text evidence="2">The sequence shown here is derived from an EMBL/GenBank/DDBJ whole genome shotgun (WGS) entry which is preliminary data.</text>
</comment>
<dbReference type="Proteomes" id="UP001149165">
    <property type="component" value="Unassembled WGS sequence"/>
</dbReference>
<keyword evidence="3" id="KW-1185">Reference proteome</keyword>
<dbReference type="EMBL" id="JAPQKH010000001">
    <property type="protein sequence ID" value="KAJ5116832.1"/>
    <property type="molecule type" value="Genomic_DNA"/>
</dbReference>
<proteinExistence type="predicted"/>
<evidence type="ECO:0000313" key="2">
    <source>
        <dbReference type="EMBL" id="KAJ5116832.1"/>
    </source>
</evidence>
<dbReference type="AlphaFoldDB" id="A0A9W9GDL0"/>
<reference evidence="2" key="1">
    <citation type="submission" date="2022-11" db="EMBL/GenBank/DDBJ databases">
        <authorList>
            <person name="Petersen C."/>
        </authorList>
    </citation>
    <scope>NUCLEOTIDE SEQUENCE</scope>
    <source>
        <strain evidence="2">IBT 30069</strain>
    </source>
</reference>
<evidence type="ECO:0000256" key="1">
    <source>
        <dbReference type="SAM" id="MobiDB-lite"/>
    </source>
</evidence>
<protein>
    <submittedName>
        <fullName evidence="2">Uncharacterized protein</fullName>
    </submittedName>
</protein>
<evidence type="ECO:0000313" key="3">
    <source>
        <dbReference type="Proteomes" id="UP001149165"/>
    </source>
</evidence>
<name>A0A9W9GDL0_9EURO</name>
<sequence>MGDAVIPGAISTADPRGTKSCRRTLNRKHLNLSSTPRRTIPVLHTGHPRPPEIRYVAAPVPTSYHTPVFPSPAPGSLEAPIFEGNDATEFLRWYERMMDMNGRRDEVEWCHFLPSYCEISDWLEGLVSYKDRKYTVNALNKLVKGKDKRITGEQYRDYIFRFKTVSAEVIKRKAASDLECCRLFTIGLPDKIRRKVSENLIFEEPNDAKFDDDIEGIEELGPVKIADLSKLLKNALREVVRKETKDAQDKSTLAMEKSIGMVH</sequence>
<reference evidence="2" key="2">
    <citation type="journal article" date="2023" name="IMA Fungus">
        <title>Comparative genomic study of the Penicillium genus elucidates a diverse pangenome and 15 lateral gene transfer events.</title>
        <authorList>
            <person name="Petersen C."/>
            <person name="Sorensen T."/>
            <person name="Nielsen M.R."/>
            <person name="Sondergaard T.E."/>
            <person name="Sorensen J.L."/>
            <person name="Fitzpatrick D.A."/>
            <person name="Frisvad J.C."/>
            <person name="Nielsen K.L."/>
        </authorList>
    </citation>
    <scope>NUCLEOTIDE SEQUENCE</scope>
    <source>
        <strain evidence="2">IBT 30069</strain>
    </source>
</reference>
<feature type="region of interest" description="Disordered" evidence="1">
    <location>
        <begin position="1"/>
        <end position="20"/>
    </location>
</feature>
<organism evidence="2 3">
    <name type="scientific">Penicillium angulare</name>
    <dbReference type="NCBI Taxonomy" id="116970"/>
    <lineage>
        <taxon>Eukaryota</taxon>
        <taxon>Fungi</taxon>
        <taxon>Dikarya</taxon>
        <taxon>Ascomycota</taxon>
        <taxon>Pezizomycotina</taxon>
        <taxon>Eurotiomycetes</taxon>
        <taxon>Eurotiomycetidae</taxon>
        <taxon>Eurotiales</taxon>
        <taxon>Aspergillaceae</taxon>
        <taxon>Penicillium</taxon>
    </lineage>
</organism>